<proteinExistence type="predicted"/>
<reference evidence="9 10" key="1">
    <citation type="submission" date="2016-12" db="EMBL/GenBank/DDBJ databases">
        <authorList>
            <person name="Song W.-J."/>
            <person name="Kurnit D.M."/>
        </authorList>
    </citation>
    <scope>NUCLEOTIDE SEQUENCE [LARGE SCALE GENOMIC DNA]</scope>
    <source>
        <strain evidence="9 10">175</strain>
    </source>
</reference>
<dbReference type="PANTHER" id="PTHR33751:SF9">
    <property type="entry name" value="CYTOCHROME C4"/>
    <property type="match status" value="1"/>
</dbReference>
<gene>
    <name evidence="9" type="ORF">SAMN02949497_3111</name>
</gene>
<evidence type="ECO:0000313" key="10">
    <source>
        <dbReference type="Proteomes" id="UP000192923"/>
    </source>
</evidence>
<dbReference type="Proteomes" id="UP000192923">
    <property type="component" value="Unassembled WGS sequence"/>
</dbReference>
<keyword evidence="2 6" id="KW-0349">Heme</keyword>
<dbReference type="GO" id="GO:0020037">
    <property type="term" value="F:heme binding"/>
    <property type="evidence" value="ECO:0007669"/>
    <property type="project" value="InterPro"/>
</dbReference>
<name>A0A1Y6CZC9_9GAMM</name>
<keyword evidence="7" id="KW-0732">Signal</keyword>
<dbReference type="PROSITE" id="PS51007">
    <property type="entry name" value="CYTC"/>
    <property type="match status" value="1"/>
</dbReference>
<organism evidence="9 10">
    <name type="scientific">Methylomagnum ishizawai</name>
    <dbReference type="NCBI Taxonomy" id="1760988"/>
    <lineage>
        <taxon>Bacteria</taxon>
        <taxon>Pseudomonadati</taxon>
        <taxon>Pseudomonadota</taxon>
        <taxon>Gammaproteobacteria</taxon>
        <taxon>Methylococcales</taxon>
        <taxon>Methylococcaceae</taxon>
        <taxon>Methylomagnum</taxon>
    </lineage>
</organism>
<dbReference type="GO" id="GO:0046872">
    <property type="term" value="F:metal ion binding"/>
    <property type="evidence" value="ECO:0007669"/>
    <property type="project" value="UniProtKB-KW"/>
</dbReference>
<evidence type="ECO:0000256" key="7">
    <source>
        <dbReference type="SAM" id="SignalP"/>
    </source>
</evidence>
<keyword evidence="10" id="KW-1185">Reference proteome</keyword>
<dbReference type="EMBL" id="FXAM01000001">
    <property type="protein sequence ID" value="SMF95737.1"/>
    <property type="molecule type" value="Genomic_DNA"/>
</dbReference>
<dbReference type="Gene3D" id="1.10.760.10">
    <property type="entry name" value="Cytochrome c-like domain"/>
    <property type="match status" value="1"/>
</dbReference>
<feature type="signal peptide" evidence="7">
    <location>
        <begin position="1"/>
        <end position="20"/>
    </location>
</feature>
<sequence>MRPFPKPLLSILALSLLPFATLGGTGTRPDAATLARACGGCHGAHGQGFDTIPALTGIPEAEFVRRMKAFREGLRRATVMDRIAKGYTDEDFAAVAKYFSH</sequence>
<evidence type="ECO:0000256" key="3">
    <source>
        <dbReference type="ARBA" id="ARBA00022723"/>
    </source>
</evidence>
<evidence type="ECO:0000259" key="8">
    <source>
        <dbReference type="PROSITE" id="PS51007"/>
    </source>
</evidence>
<evidence type="ECO:0000313" key="9">
    <source>
        <dbReference type="EMBL" id="SMF95737.1"/>
    </source>
</evidence>
<keyword evidence="1" id="KW-0813">Transport</keyword>
<dbReference type="InterPro" id="IPR009056">
    <property type="entry name" value="Cyt_c-like_dom"/>
</dbReference>
<dbReference type="Pfam" id="PF00034">
    <property type="entry name" value="Cytochrom_C"/>
    <property type="match status" value="1"/>
</dbReference>
<dbReference type="InterPro" id="IPR036909">
    <property type="entry name" value="Cyt_c-like_dom_sf"/>
</dbReference>
<dbReference type="AlphaFoldDB" id="A0A1Y6CZC9"/>
<dbReference type="OrthoDB" id="188778at2"/>
<keyword evidence="3 6" id="KW-0479">Metal-binding</keyword>
<dbReference type="STRING" id="1760988.SAMN02949497_3111"/>
<feature type="chain" id="PRO_5013187305" evidence="7">
    <location>
        <begin position="21"/>
        <end position="101"/>
    </location>
</feature>
<protein>
    <submittedName>
        <fullName evidence="9">Cytochrome c553</fullName>
    </submittedName>
</protein>
<dbReference type="InterPro" id="IPR050597">
    <property type="entry name" value="Cytochrome_c_Oxidase_Subunit"/>
</dbReference>
<dbReference type="SUPFAM" id="SSF46626">
    <property type="entry name" value="Cytochrome c"/>
    <property type="match status" value="1"/>
</dbReference>
<dbReference type="GO" id="GO:0009055">
    <property type="term" value="F:electron transfer activity"/>
    <property type="evidence" value="ECO:0007669"/>
    <property type="project" value="InterPro"/>
</dbReference>
<evidence type="ECO:0000256" key="5">
    <source>
        <dbReference type="ARBA" id="ARBA00023004"/>
    </source>
</evidence>
<evidence type="ECO:0000256" key="4">
    <source>
        <dbReference type="ARBA" id="ARBA00022982"/>
    </source>
</evidence>
<accession>A0A1Y6CZC9</accession>
<keyword evidence="5 6" id="KW-0408">Iron</keyword>
<keyword evidence="4" id="KW-0249">Electron transport</keyword>
<dbReference type="RefSeq" id="WP_085214209.1">
    <property type="nucleotide sequence ID" value="NZ_FXAM01000001.1"/>
</dbReference>
<dbReference type="PANTHER" id="PTHR33751">
    <property type="entry name" value="CBB3-TYPE CYTOCHROME C OXIDASE SUBUNIT FIXP"/>
    <property type="match status" value="1"/>
</dbReference>
<evidence type="ECO:0000256" key="1">
    <source>
        <dbReference type="ARBA" id="ARBA00022448"/>
    </source>
</evidence>
<evidence type="ECO:0000256" key="6">
    <source>
        <dbReference type="PROSITE-ProRule" id="PRU00433"/>
    </source>
</evidence>
<feature type="domain" description="Cytochrome c" evidence="8">
    <location>
        <begin position="25"/>
        <end position="101"/>
    </location>
</feature>
<evidence type="ECO:0000256" key="2">
    <source>
        <dbReference type="ARBA" id="ARBA00022617"/>
    </source>
</evidence>